<name>A0A4R0J2A3_9ACTN</name>
<comment type="caution">
    <text evidence="2">The sequence shown here is derived from an EMBL/GenBank/DDBJ whole genome shotgun (WGS) entry which is preliminary data.</text>
</comment>
<organism evidence="2 3">
    <name type="scientific">Kribbella capetownensis</name>
    <dbReference type="NCBI Taxonomy" id="1572659"/>
    <lineage>
        <taxon>Bacteria</taxon>
        <taxon>Bacillati</taxon>
        <taxon>Actinomycetota</taxon>
        <taxon>Actinomycetes</taxon>
        <taxon>Propionibacteriales</taxon>
        <taxon>Kribbellaceae</taxon>
        <taxon>Kribbella</taxon>
    </lineage>
</organism>
<sequence>MSGFIVVAVDPATGSKAALRWAADEARLRQARLHAVMAWRAARPPAAPAARPPVTLSLSPADAQTDADAKLAKLVADALGPGNAACCLAVHGAKLPVLLTAAHDADLLVLDPPRPTELTRAKASLLAPQLVFRVPCPVVVIPPRAA</sequence>
<accession>A0A4R0J2A3</accession>
<dbReference type="EMBL" id="SJKD01000017">
    <property type="protein sequence ID" value="TCC35275.1"/>
    <property type="molecule type" value="Genomic_DNA"/>
</dbReference>
<dbReference type="Pfam" id="PF00582">
    <property type="entry name" value="Usp"/>
    <property type="match status" value="1"/>
</dbReference>
<keyword evidence="3" id="KW-1185">Reference proteome</keyword>
<protein>
    <submittedName>
        <fullName evidence="2">Universal stress protein</fullName>
    </submittedName>
</protein>
<dbReference type="OrthoDB" id="3828911at2"/>
<dbReference type="SUPFAM" id="SSF52402">
    <property type="entry name" value="Adenine nucleotide alpha hydrolases-like"/>
    <property type="match status" value="1"/>
</dbReference>
<evidence type="ECO:0000259" key="1">
    <source>
        <dbReference type="Pfam" id="PF00582"/>
    </source>
</evidence>
<reference evidence="2 3" key="1">
    <citation type="submission" date="2019-02" db="EMBL/GenBank/DDBJ databases">
        <title>Kribbella capetownensis sp. nov. and Kribbella speibonae sp. nov., isolated from soil.</title>
        <authorList>
            <person name="Curtis S.M."/>
            <person name="Norton I."/>
            <person name="Everest G.J."/>
            <person name="Meyers P.R."/>
        </authorList>
    </citation>
    <scope>NUCLEOTIDE SEQUENCE [LARGE SCALE GENOMIC DNA]</scope>
    <source>
        <strain evidence="2 3">YM53</strain>
    </source>
</reference>
<evidence type="ECO:0000313" key="2">
    <source>
        <dbReference type="EMBL" id="TCC35275.1"/>
    </source>
</evidence>
<dbReference type="Proteomes" id="UP000293342">
    <property type="component" value="Unassembled WGS sequence"/>
</dbReference>
<evidence type="ECO:0000313" key="3">
    <source>
        <dbReference type="Proteomes" id="UP000293342"/>
    </source>
</evidence>
<dbReference type="Gene3D" id="3.40.50.620">
    <property type="entry name" value="HUPs"/>
    <property type="match status" value="1"/>
</dbReference>
<feature type="domain" description="UspA" evidence="1">
    <location>
        <begin position="5"/>
        <end position="142"/>
    </location>
</feature>
<dbReference type="RefSeq" id="WP_131519244.1">
    <property type="nucleotide sequence ID" value="NZ_SJKD01000017.1"/>
</dbReference>
<dbReference type="AlphaFoldDB" id="A0A4R0J2A3"/>
<gene>
    <name evidence="2" type="ORF">E0H75_41560</name>
</gene>
<dbReference type="InterPro" id="IPR014729">
    <property type="entry name" value="Rossmann-like_a/b/a_fold"/>
</dbReference>
<dbReference type="CDD" id="cd00293">
    <property type="entry name" value="USP-like"/>
    <property type="match status" value="1"/>
</dbReference>
<dbReference type="InterPro" id="IPR006016">
    <property type="entry name" value="UspA"/>
</dbReference>
<proteinExistence type="predicted"/>